<dbReference type="InParanoid" id="E9HUJ0"/>
<reference evidence="2 3" key="1">
    <citation type="journal article" date="2011" name="Science">
        <title>The ecoresponsive genome of Daphnia pulex.</title>
        <authorList>
            <person name="Colbourne J.K."/>
            <person name="Pfrender M.E."/>
            <person name="Gilbert D."/>
            <person name="Thomas W.K."/>
            <person name="Tucker A."/>
            <person name="Oakley T.H."/>
            <person name="Tokishita S."/>
            <person name="Aerts A."/>
            <person name="Arnold G.J."/>
            <person name="Basu M.K."/>
            <person name="Bauer D.J."/>
            <person name="Caceres C.E."/>
            <person name="Carmel L."/>
            <person name="Casola C."/>
            <person name="Choi J.H."/>
            <person name="Detter J.C."/>
            <person name="Dong Q."/>
            <person name="Dusheyko S."/>
            <person name="Eads B.D."/>
            <person name="Frohlich T."/>
            <person name="Geiler-Samerotte K.A."/>
            <person name="Gerlach D."/>
            <person name="Hatcher P."/>
            <person name="Jogdeo S."/>
            <person name="Krijgsveld J."/>
            <person name="Kriventseva E.V."/>
            <person name="Kultz D."/>
            <person name="Laforsch C."/>
            <person name="Lindquist E."/>
            <person name="Lopez J."/>
            <person name="Manak J.R."/>
            <person name="Muller J."/>
            <person name="Pangilinan J."/>
            <person name="Patwardhan R.P."/>
            <person name="Pitluck S."/>
            <person name="Pritham E.J."/>
            <person name="Rechtsteiner A."/>
            <person name="Rho M."/>
            <person name="Rogozin I.B."/>
            <person name="Sakarya O."/>
            <person name="Salamov A."/>
            <person name="Schaack S."/>
            <person name="Shapiro H."/>
            <person name="Shiga Y."/>
            <person name="Skalitzky C."/>
            <person name="Smith Z."/>
            <person name="Souvorov A."/>
            <person name="Sung W."/>
            <person name="Tang Z."/>
            <person name="Tsuchiya D."/>
            <person name="Tu H."/>
            <person name="Vos H."/>
            <person name="Wang M."/>
            <person name="Wolf Y.I."/>
            <person name="Yamagata H."/>
            <person name="Yamada T."/>
            <person name="Ye Y."/>
            <person name="Shaw J.R."/>
            <person name="Andrews J."/>
            <person name="Crease T.J."/>
            <person name="Tang H."/>
            <person name="Lucas S.M."/>
            <person name="Robertson H.M."/>
            <person name="Bork P."/>
            <person name="Koonin E.V."/>
            <person name="Zdobnov E.M."/>
            <person name="Grigoriev I.V."/>
            <person name="Lynch M."/>
            <person name="Boore J.L."/>
        </authorList>
    </citation>
    <scope>NUCLEOTIDE SEQUENCE [LARGE SCALE GENOMIC DNA]</scope>
</reference>
<feature type="region of interest" description="Disordered" evidence="1">
    <location>
        <begin position="37"/>
        <end position="60"/>
    </location>
</feature>
<dbReference type="PhylomeDB" id="E9HUJ0"/>
<keyword evidence="3" id="KW-1185">Reference proteome</keyword>
<sequence>MITLNKLIQLVTRQSRQLTFVTLVFVAIVVVWNQSSNSNSNQSRQCRRRSPRTNQTEEGPPKYISSLCNCGKEVATGNVSIRPDPKAFEWCSSESSIRGRHQKVITYTLYGNVHNASVANRYYSLLRNISLTADRDYPGWVVRIYHNIRDRGGPEKEAHNQLCDVYCQFQNVDLCSVPLMIERIGNKTIPIDPALLAGLNPKMFRYLVMLDPNTDVFISRDVDSIIWQREVDAVEEWLKSNYTFHVMRDHTLHGSIILAGMWGAKLHRRRDLIEGLMRALVLAGQDQIRWQDQASLDTIVWPAAKYDVMAHDSYQCQNEHLTRTSPLKVFPFPTKRNGKYYIGGAGGELYPAKCPEACRPPDHKDWEYC</sequence>
<evidence type="ECO:0000313" key="3">
    <source>
        <dbReference type="Proteomes" id="UP000000305"/>
    </source>
</evidence>
<dbReference type="eggNOG" id="ENOG502RXVF">
    <property type="taxonomic scope" value="Eukaryota"/>
</dbReference>
<dbReference type="OrthoDB" id="204305at2759"/>
<dbReference type="EMBL" id="GL732811">
    <property type="protein sequence ID" value="EFX64588.1"/>
    <property type="molecule type" value="Genomic_DNA"/>
</dbReference>
<dbReference type="Proteomes" id="UP000000305">
    <property type="component" value="Unassembled WGS sequence"/>
</dbReference>
<dbReference type="KEGG" id="dpx:DAPPUDRAFT_304524"/>
<dbReference type="AlphaFoldDB" id="E9HUJ0"/>
<name>E9HUJ0_DAPPU</name>
<dbReference type="OMA" id="ELYPAKC"/>
<evidence type="ECO:0000313" key="2">
    <source>
        <dbReference type="EMBL" id="EFX64588.1"/>
    </source>
</evidence>
<proteinExistence type="predicted"/>
<dbReference type="HOGENOM" id="CLU_064809_0_0_1"/>
<accession>E9HUJ0</accession>
<evidence type="ECO:0008006" key="4">
    <source>
        <dbReference type="Google" id="ProtNLM"/>
    </source>
</evidence>
<protein>
    <recommendedName>
        <fullName evidence="4">Lactosylceramide</fullName>
    </recommendedName>
</protein>
<organism evidence="2 3">
    <name type="scientific">Daphnia pulex</name>
    <name type="common">Water flea</name>
    <dbReference type="NCBI Taxonomy" id="6669"/>
    <lineage>
        <taxon>Eukaryota</taxon>
        <taxon>Metazoa</taxon>
        <taxon>Ecdysozoa</taxon>
        <taxon>Arthropoda</taxon>
        <taxon>Crustacea</taxon>
        <taxon>Branchiopoda</taxon>
        <taxon>Diplostraca</taxon>
        <taxon>Cladocera</taxon>
        <taxon>Anomopoda</taxon>
        <taxon>Daphniidae</taxon>
        <taxon>Daphnia</taxon>
    </lineage>
</organism>
<evidence type="ECO:0000256" key="1">
    <source>
        <dbReference type="SAM" id="MobiDB-lite"/>
    </source>
</evidence>
<gene>
    <name evidence="2" type="ORF">DAPPUDRAFT_304524</name>
</gene>